<reference evidence="3 5" key="3">
    <citation type="submission" date="2016-10" db="EMBL/GenBank/DDBJ databases">
        <authorList>
            <person name="Varghese N."/>
            <person name="Submissions S."/>
        </authorList>
    </citation>
    <scope>NUCLEOTIDE SEQUENCE [LARGE SCALE GENOMIC DNA]</scope>
    <source>
        <strain evidence="3 5">ATCC 33218</strain>
    </source>
</reference>
<name>A0A098GK08_LEGMI</name>
<dbReference type="STRING" id="451.B6N58_03320"/>
<evidence type="ECO:0000313" key="5">
    <source>
        <dbReference type="Proteomes" id="UP000182998"/>
    </source>
</evidence>
<protein>
    <submittedName>
        <fullName evidence="3">Uncharacterized protein YjbI, contains pentapeptide repeats</fullName>
    </submittedName>
</protein>
<dbReference type="SUPFAM" id="SSF141571">
    <property type="entry name" value="Pentapeptide repeat-like"/>
    <property type="match status" value="1"/>
</dbReference>
<dbReference type="EMBL" id="FMVN01000005">
    <property type="protein sequence ID" value="SCY25192.1"/>
    <property type="molecule type" value="Genomic_DNA"/>
</dbReference>
<dbReference type="Pfam" id="PF00805">
    <property type="entry name" value="Pentapeptide"/>
    <property type="match status" value="2"/>
</dbReference>
<organism evidence="2 4">
    <name type="scientific">Legionella micdadei</name>
    <name type="common">Tatlockia micdadei</name>
    <dbReference type="NCBI Taxonomy" id="451"/>
    <lineage>
        <taxon>Bacteria</taxon>
        <taxon>Pseudomonadati</taxon>
        <taxon>Pseudomonadota</taxon>
        <taxon>Gammaproteobacteria</taxon>
        <taxon>Legionellales</taxon>
        <taxon>Legionellaceae</taxon>
        <taxon>Legionella</taxon>
    </lineage>
</organism>
<accession>A0A098GK08</accession>
<dbReference type="Proteomes" id="UP000032414">
    <property type="component" value="Chromosome I"/>
</dbReference>
<dbReference type="InterPro" id="IPR051082">
    <property type="entry name" value="Pentapeptide-BTB/POZ_domain"/>
</dbReference>
<evidence type="ECO:0000313" key="3">
    <source>
        <dbReference type="EMBL" id="SCY25192.1"/>
    </source>
</evidence>
<feature type="transmembrane region" description="Helical" evidence="1">
    <location>
        <begin position="199"/>
        <end position="226"/>
    </location>
</feature>
<feature type="transmembrane region" description="Helical" evidence="1">
    <location>
        <begin position="299"/>
        <end position="322"/>
    </location>
</feature>
<dbReference type="Proteomes" id="UP000182998">
    <property type="component" value="Unassembled WGS sequence"/>
</dbReference>
<feature type="transmembrane region" description="Helical" evidence="1">
    <location>
        <begin position="334"/>
        <end position="354"/>
    </location>
</feature>
<gene>
    <name evidence="2" type="ORF">LMI_2580</name>
    <name evidence="3" type="ORF">SAMN02982997_01216</name>
</gene>
<feature type="transmembrane region" description="Helical" evidence="1">
    <location>
        <begin position="263"/>
        <end position="287"/>
    </location>
</feature>
<dbReference type="HOGENOM" id="CLU_038265_0_0_6"/>
<feature type="transmembrane region" description="Helical" evidence="1">
    <location>
        <begin position="85"/>
        <end position="108"/>
    </location>
</feature>
<dbReference type="InterPro" id="IPR001646">
    <property type="entry name" value="5peptide_repeat"/>
</dbReference>
<dbReference type="KEGG" id="tmc:LMI_2580"/>
<proteinExistence type="predicted"/>
<evidence type="ECO:0000313" key="4">
    <source>
        <dbReference type="Proteomes" id="UP000032414"/>
    </source>
</evidence>
<feature type="transmembrane region" description="Helical" evidence="1">
    <location>
        <begin position="232"/>
        <end position="251"/>
    </location>
</feature>
<keyword evidence="5" id="KW-1185">Reference proteome</keyword>
<keyword evidence="1" id="KW-1133">Transmembrane helix</keyword>
<dbReference type="PATRIC" id="fig|451.8.peg.2677"/>
<feature type="transmembrane region" description="Helical" evidence="1">
    <location>
        <begin position="15"/>
        <end position="41"/>
    </location>
</feature>
<dbReference type="Gene3D" id="2.160.20.80">
    <property type="entry name" value="E3 ubiquitin-protein ligase SopA"/>
    <property type="match status" value="1"/>
</dbReference>
<dbReference type="PANTHER" id="PTHR14136:SF17">
    <property type="entry name" value="BTB_POZ DOMAIN-CONTAINING PROTEIN KCTD9"/>
    <property type="match status" value="1"/>
</dbReference>
<evidence type="ECO:0000313" key="2">
    <source>
        <dbReference type="EMBL" id="CEG61841.1"/>
    </source>
</evidence>
<evidence type="ECO:0000256" key="1">
    <source>
        <dbReference type="SAM" id="Phobius"/>
    </source>
</evidence>
<keyword evidence="1" id="KW-0472">Membrane</keyword>
<feature type="transmembrane region" description="Helical" evidence="1">
    <location>
        <begin position="128"/>
        <end position="150"/>
    </location>
</feature>
<dbReference type="EMBL" id="LN614830">
    <property type="protein sequence ID" value="CEG61841.1"/>
    <property type="molecule type" value="Genomic_DNA"/>
</dbReference>
<feature type="transmembrane region" description="Helical" evidence="1">
    <location>
        <begin position="170"/>
        <end position="187"/>
    </location>
</feature>
<dbReference type="PANTHER" id="PTHR14136">
    <property type="entry name" value="BTB_POZ DOMAIN-CONTAINING PROTEIN KCTD9"/>
    <property type="match status" value="1"/>
</dbReference>
<reference evidence="4" key="2">
    <citation type="submission" date="2014-09" db="EMBL/GenBank/DDBJ databases">
        <authorList>
            <person name="Gomez-Valero L."/>
        </authorList>
    </citation>
    <scope>NUCLEOTIDE SEQUENCE [LARGE SCALE GENOMIC DNA]</scope>
    <source>
        <strain evidence="4">ATCC33218</strain>
    </source>
</reference>
<keyword evidence="1" id="KW-0812">Transmembrane</keyword>
<sequence>MTYIRPILGFTQGLIVYLLFTQAHLSEAGTLFALIALNFPLWGLQIKLPNKKMVALGIGILISMGLIYGYAVYHLINLMHASSSYLPSLLAFQCALSAFILFVFYCVLMEEGRFHFPYLTLFSEFWQIILKVFLGQLLVYLTWALFILAAKLFELLGIFLISNWVFSKPFIYIMPSFFFGIAMTILYRYEDILTKLRNILLAFCRFLYPIFVVISLSFLLVIPFAHKIFADFWPVIVGLSIANILLFNGIFQAGFTQAPYARWFSILIYASLIIITLYSFYILRFPLSDMKNYGFKPEVFLLLLLLLFLFTYHLCYSLAVFFSTKPWLSMIRHANTVIALVIAITYLVLALPLVDIGKISSKAQLSRLLNNKAIINSQNTFSNPGYLVGVNLQKANLEGRDLRNINFSGADLRGANLVNANLENADFSKANLADVNLNSANLQFVKFKEANLVSAQLSSANLSFAQFDKTNLTKANFTGAILKNSWFNQAIFQQTNFSNADLSNAYGLGQSDLNKACGNNVALPEKLSIKPCMN</sequence>
<feature type="transmembrane region" description="Helical" evidence="1">
    <location>
        <begin position="53"/>
        <end position="73"/>
    </location>
</feature>
<reference evidence="2" key="1">
    <citation type="submission" date="2014-09" db="EMBL/GenBank/DDBJ databases">
        <authorList>
            <person name="GOMEZ-VALERO Laura"/>
        </authorList>
    </citation>
    <scope>NUCLEOTIDE SEQUENCE</scope>
    <source>
        <strain evidence="2">ATCC33218</strain>
    </source>
</reference>
<dbReference type="AlphaFoldDB" id="A0A098GK08"/>
<dbReference type="RefSeq" id="WP_052679563.1">
    <property type="nucleotide sequence ID" value="NZ_CP020614.1"/>
</dbReference>